<dbReference type="OrthoDB" id="1121419at2"/>
<dbReference type="AlphaFoldDB" id="U6RGB0"/>
<name>U6RGB0_9BACT</name>
<dbReference type="GeneID" id="60062139"/>
<dbReference type="EMBL" id="AQHY01000022">
    <property type="protein sequence ID" value="EOA55082.1"/>
    <property type="molecule type" value="Genomic_DNA"/>
</dbReference>
<protein>
    <submittedName>
        <fullName evidence="2">Uncharacterized protein</fullName>
    </submittedName>
</protein>
<dbReference type="PATRIC" id="fig|1121098.3.peg.1926"/>
<evidence type="ECO:0000313" key="3">
    <source>
        <dbReference type="Proteomes" id="UP000017831"/>
    </source>
</evidence>
<evidence type="ECO:0000313" key="2">
    <source>
        <dbReference type="EMBL" id="EOA55082.1"/>
    </source>
</evidence>
<organism evidence="2 3">
    <name type="scientific">Phocaeicola massiliensis B84634 = Timone 84634 = DSM 17679 = JCM 13223</name>
    <dbReference type="NCBI Taxonomy" id="1121098"/>
    <lineage>
        <taxon>Bacteria</taxon>
        <taxon>Pseudomonadati</taxon>
        <taxon>Bacteroidota</taxon>
        <taxon>Bacteroidia</taxon>
        <taxon>Bacteroidales</taxon>
        <taxon>Bacteroidaceae</taxon>
        <taxon>Phocaeicola</taxon>
    </lineage>
</organism>
<dbReference type="RefSeq" id="WP_005940130.1">
    <property type="nucleotide sequence ID" value="NZ_KB890353.1"/>
</dbReference>
<keyword evidence="1" id="KW-1133">Transmembrane helix</keyword>
<dbReference type="Proteomes" id="UP000017831">
    <property type="component" value="Unassembled WGS sequence"/>
</dbReference>
<proteinExistence type="predicted"/>
<reference evidence="2 3" key="1">
    <citation type="submission" date="2013-04" db="EMBL/GenBank/DDBJ databases">
        <title>The Genome Sequence of Bacteroides massiliensis DSM 17679.</title>
        <authorList>
            <consortium name="The Broad Institute Genomics Platform"/>
            <person name="Earl A."/>
            <person name="Ward D."/>
            <person name="Feldgarden M."/>
            <person name="Gevers D."/>
            <person name="Martens E."/>
            <person name="Fenner L."/>
            <person name="Roux V."/>
            <person name="Mallet M.N."/>
            <person name="Raoult D."/>
            <person name="Walker B."/>
            <person name="Young S."/>
            <person name="Zeng Q."/>
            <person name="Gargeya S."/>
            <person name="Fitzgerald M."/>
            <person name="Haas B."/>
            <person name="Abouelleil A."/>
            <person name="Allen A.W."/>
            <person name="Alvarado L."/>
            <person name="Arachchi H.M."/>
            <person name="Berlin A.M."/>
            <person name="Chapman S.B."/>
            <person name="Gainer-Dewar J."/>
            <person name="Goldberg J."/>
            <person name="Griggs A."/>
            <person name="Gujja S."/>
            <person name="Hansen M."/>
            <person name="Howarth C."/>
            <person name="Imamovic A."/>
            <person name="Ireland A."/>
            <person name="Larimer J."/>
            <person name="McCowan C."/>
            <person name="Murphy C."/>
            <person name="Pearson M."/>
            <person name="Poon T.W."/>
            <person name="Priest M."/>
            <person name="Roberts A."/>
            <person name="Saif S."/>
            <person name="Shea T."/>
            <person name="Sisk P."/>
            <person name="Sykes S."/>
            <person name="Wortman J."/>
            <person name="Nusbaum C."/>
            <person name="Birren B."/>
        </authorList>
    </citation>
    <scope>NUCLEOTIDE SEQUENCE [LARGE SCALE GENOMIC DNA]</scope>
    <source>
        <strain evidence="3">B84634 / Timone 84634 / DSM 17679 / JCM 13223</strain>
    </source>
</reference>
<evidence type="ECO:0000256" key="1">
    <source>
        <dbReference type="SAM" id="Phobius"/>
    </source>
</evidence>
<accession>U6RGB0</accession>
<dbReference type="eggNOG" id="ENOG5033BH4">
    <property type="taxonomic scope" value="Bacteria"/>
</dbReference>
<dbReference type="STRING" id="1121098.HMPREF1534_01898"/>
<feature type="transmembrane region" description="Helical" evidence="1">
    <location>
        <begin position="56"/>
        <end position="74"/>
    </location>
</feature>
<keyword evidence="1" id="KW-0812">Transmembrane</keyword>
<comment type="caution">
    <text evidence="2">The sequence shown here is derived from an EMBL/GenBank/DDBJ whole genome shotgun (WGS) entry which is preliminary data.</text>
</comment>
<gene>
    <name evidence="2" type="ORF">HMPREF1534_01898</name>
</gene>
<keyword evidence="3" id="KW-1185">Reference proteome</keyword>
<dbReference type="HOGENOM" id="CLU_154574_1_0_10"/>
<keyword evidence="1" id="KW-0472">Membrane</keyword>
<sequence>MKEEDELLRKCGTKNPFTVPEGYFENFSKELMEKLPEKEISLSEPVITTWQRVKPWIYMTAMFCGLMLSVRVFVGRPKQDTPIFTAAEAAEFSDEYIETIMEHSMMDDYTLYQYLTEADTETYN</sequence>